<dbReference type="EMBL" id="FZLN01000002">
    <property type="protein sequence ID" value="SNQ29476.1"/>
    <property type="molecule type" value="Genomic_DNA"/>
</dbReference>
<reference evidence="2" key="1">
    <citation type="submission" date="2017-06" db="EMBL/GenBank/DDBJ databases">
        <authorList>
            <person name="Varghese N."/>
            <person name="Submissions S."/>
        </authorList>
    </citation>
    <scope>NUCLEOTIDE SEQUENCE [LARGE SCALE GENOMIC DNA]</scope>
    <source>
        <strain evidence="2">ANC 5114</strain>
    </source>
</reference>
<evidence type="ECO:0000313" key="1">
    <source>
        <dbReference type="EMBL" id="SNQ29476.1"/>
    </source>
</evidence>
<organism evidence="1 2">
    <name type="scientific">Acinetobacter apis</name>
    <dbReference type="NCBI Taxonomy" id="1229165"/>
    <lineage>
        <taxon>Bacteria</taxon>
        <taxon>Pseudomonadati</taxon>
        <taxon>Pseudomonadota</taxon>
        <taxon>Gammaproteobacteria</taxon>
        <taxon>Moraxellales</taxon>
        <taxon>Moraxellaceae</taxon>
        <taxon>Acinetobacter</taxon>
    </lineage>
</organism>
<dbReference type="AlphaFoldDB" id="A0A217EH28"/>
<name>A0A217EH28_9GAMM</name>
<evidence type="ECO:0000313" key="2">
    <source>
        <dbReference type="Proteomes" id="UP000243463"/>
    </source>
</evidence>
<dbReference type="Proteomes" id="UP000243463">
    <property type="component" value="Unassembled WGS sequence"/>
</dbReference>
<accession>A0A217EH28</accession>
<dbReference type="InterPro" id="IPR036465">
    <property type="entry name" value="vWFA_dom_sf"/>
</dbReference>
<sequence>MRLLSYLSSYKNLSSQSKKITLCVKVLPLSLLMIPSVAVHSSDIEIYKTAESIPTLMMMLDISGSMSAYQVGTDACDPPTGYRISSTDTNIYQESGTTERPYVRVYCQGETTTLQRNYYIKVEQKYYRGFFGLLYADGPPIYYQCGVTGRSTLIEDCKIVLTRTPNLRPYKFTSTGTVNLVNTTYYYLDETTPEKIYDRITKVKDGMYDLLQGSDSITPLSDEKVIGLSNFSYNADGRRGYVSVPARRLDDVVSTNGRQTITQRDTLLTAVANLVARGGTPTAHAYAETAAYLMGTTTVGATYSGFTSSASNTRSGTNYVKPASLSADNASCSSQGIYVLTDGEPNNSSTALARNIMQPALGSKQSGLTCTSSLLSAGTSDTSAWLCIADFSQLLLDKNKNPLGRQIKTAVVGFGKDFQSIPSYDKGKSEAFNIASIDASTGSVNVKNTAKWGIYAKGRWYSGTNSKDVVDSFKAFVNEVDPIPPVTTGAATVPSDNLNPLALVNKAYFSQFIPTPDKNFQLWLGNLKLYKVTNGVLKTKNNLDVLKDGLIINQYDEWAESERDAVGGTAKNLPLRLTGDNLNRTIWTDRAITAEGVKTDETSLRKLNLTLVTNSSGATSDPDRGYLLSALGFAVDLNGLPKNLAQLKQVAELRQMGALLHSSPILLTNQGKVQVSSGKVTTSNREDYVLFGTTQGLLHVVDAGTGIEKFAFLPNEMMNSQKKAFLFNEMVNGGISNLFYGIDAPWTNYTEYVTKNSSTGEVTVGTGENNTQGKQYVYGGLRMGGRSYYALNLSDMNNPSILFHIDPQTQRIYSKNTDVFGTLYPELQYMGQSWSKPSVNWIRWNNEKRLVMFLGGGYDAGGSDGNGVLEGEEKRYEGYESATYNQTNKKGAGVYMFDAITGQLLWWTGANATKDNTSANVKYTTAPNMEYSVVSQIRTVDRNLDGLVDHLYFGDLGGQVWRIDLNNSAPSLDLFAKEPVRLLNLNNRQYSPRFYEMPAFSIYRAANSSVFAAISVGSGNRSSPLFTTTNSSYLDDSIYNIFDRDVARSNLFDTVKSEGSSTYTYSAAAKTMVSQDISLKSSNAATKMVPFKDANTSASGGWYYAWKSPTNGLQSVKVIQMPIVVSNDLFVPTFNSAASGIAGACGGGVQGQSRVTSFCMPYGKCSLSNNYDSEETLIGAGLVTASVTGDPTNTETNGSTVTGGSGSRVFLNQAYNRNNKFFIKAWREVNP</sequence>
<proteinExistence type="predicted"/>
<dbReference type="Gene3D" id="3.40.50.410">
    <property type="entry name" value="von Willebrand factor, type A domain"/>
    <property type="match status" value="1"/>
</dbReference>
<gene>
    <name evidence="1" type="ORF">SAMN05444584_1430</name>
</gene>
<protein>
    <submittedName>
        <fullName evidence="1">Type IV pilus assembly protein PilY1</fullName>
    </submittedName>
</protein>
<keyword evidence="2" id="KW-1185">Reference proteome</keyword>